<feature type="region of interest" description="Disordered" evidence="1">
    <location>
        <begin position="1"/>
        <end position="54"/>
    </location>
</feature>
<accession>A0A3N4IEI3</accession>
<dbReference type="OrthoDB" id="10052172at2759"/>
<dbReference type="EMBL" id="ML119670">
    <property type="protein sequence ID" value="RPA82621.1"/>
    <property type="molecule type" value="Genomic_DNA"/>
</dbReference>
<evidence type="ECO:0000259" key="2">
    <source>
        <dbReference type="Pfam" id="PF11160"/>
    </source>
</evidence>
<sequence length="159" mass="17504">MPTQYRTGELPVGDPVHPGAFEEPSNTHQKIHSRKPHNETNQSGEFYEDSKHRKYEVGDTVEYVPVGGPDSQTSRSTGKIERILTSKTAAGDTGVRVNATPDQPQYEVSTKPRGFQFLRPSLEKHTAVTSTSSIPSNPGSKDGAFGAKFRDFLLEMVQT</sequence>
<evidence type="ECO:0000256" key="1">
    <source>
        <dbReference type="SAM" id="MobiDB-lite"/>
    </source>
</evidence>
<evidence type="ECO:0000313" key="4">
    <source>
        <dbReference type="Proteomes" id="UP000275078"/>
    </source>
</evidence>
<dbReference type="InterPro" id="IPR021331">
    <property type="entry name" value="Hva1_TUDOR"/>
</dbReference>
<protein>
    <recommendedName>
        <fullName evidence="2">Hypervirulence associated protein TUDOR domain-containing protein</fullName>
    </recommendedName>
</protein>
<dbReference type="Pfam" id="PF11160">
    <property type="entry name" value="Hva1_TUDOR"/>
    <property type="match status" value="1"/>
</dbReference>
<feature type="compositionally biased region" description="Polar residues" evidence="1">
    <location>
        <begin position="127"/>
        <end position="139"/>
    </location>
</feature>
<evidence type="ECO:0000313" key="3">
    <source>
        <dbReference type="EMBL" id="RPA82621.1"/>
    </source>
</evidence>
<gene>
    <name evidence="3" type="ORF">BJ508DRAFT_86516</name>
</gene>
<dbReference type="AlphaFoldDB" id="A0A3N4IEI3"/>
<feature type="domain" description="Hypervirulence associated protein TUDOR" evidence="2">
    <location>
        <begin position="58"/>
        <end position="113"/>
    </location>
</feature>
<proteinExistence type="predicted"/>
<dbReference type="Proteomes" id="UP000275078">
    <property type="component" value="Unassembled WGS sequence"/>
</dbReference>
<keyword evidence="4" id="KW-1185">Reference proteome</keyword>
<feature type="region of interest" description="Disordered" evidence="1">
    <location>
        <begin position="126"/>
        <end position="145"/>
    </location>
</feature>
<organism evidence="3 4">
    <name type="scientific">Ascobolus immersus RN42</name>
    <dbReference type="NCBI Taxonomy" id="1160509"/>
    <lineage>
        <taxon>Eukaryota</taxon>
        <taxon>Fungi</taxon>
        <taxon>Dikarya</taxon>
        <taxon>Ascomycota</taxon>
        <taxon>Pezizomycotina</taxon>
        <taxon>Pezizomycetes</taxon>
        <taxon>Pezizales</taxon>
        <taxon>Ascobolaceae</taxon>
        <taxon>Ascobolus</taxon>
    </lineage>
</organism>
<name>A0A3N4IEI3_ASCIM</name>
<reference evidence="3 4" key="1">
    <citation type="journal article" date="2018" name="Nat. Ecol. Evol.">
        <title>Pezizomycetes genomes reveal the molecular basis of ectomycorrhizal truffle lifestyle.</title>
        <authorList>
            <person name="Murat C."/>
            <person name="Payen T."/>
            <person name="Noel B."/>
            <person name="Kuo A."/>
            <person name="Morin E."/>
            <person name="Chen J."/>
            <person name="Kohler A."/>
            <person name="Krizsan K."/>
            <person name="Balestrini R."/>
            <person name="Da Silva C."/>
            <person name="Montanini B."/>
            <person name="Hainaut M."/>
            <person name="Levati E."/>
            <person name="Barry K.W."/>
            <person name="Belfiori B."/>
            <person name="Cichocki N."/>
            <person name="Clum A."/>
            <person name="Dockter R.B."/>
            <person name="Fauchery L."/>
            <person name="Guy J."/>
            <person name="Iotti M."/>
            <person name="Le Tacon F."/>
            <person name="Lindquist E.A."/>
            <person name="Lipzen A."/>
            <person name="Malagnac F."/>
            <person name="Mello A."/>
            <person name="Molinier V."/>
            <person name="Miyauchi S."/>
            <person name="Poulain J."/>
            <person name="Riccioni C."/>
            <person name="Rubini A."/>
            <person name="Sitrit Y."/>
            <person name="Splivallo R."/>
            <person name="Traeger S."/>
            <person name="Wang M."/>
            <person name="Zifcakova L."/>
            <person name="Wipf D."/>
            <person name="Zambonelli A."/>
            <person name="Paolocci F."/>
            <person name="Nowrousian M."/>
            <person name="Ottonello S."/>
            <person name="Baldrian P."/>
            <person name="Spatafora J.W."/>
            <person name="Henrissat B."/>
            <person name="Nagy L.G."/>
            <person name="Aury J.M."/>
            <person name="Wincker P."/>
            <person name="Grigoriev I.V."/>
            <person name="Bonfante P."/>
            <person name="Martin F.M."/>
        </authorList>
    </citation>
    <scope>NUCLEOTIDE SEQUENCE [LARGE SCALE GENOMIC DNA]</scope>
    <source>
        <strain evidence="3 4">RN42</strain>
    </source>
</reference>